<dbReference type="EMBL" id="CVTD020000018">
    <property type="protein sequence ID" value="CRZ35049.1"/>
    <property type="molecule type" value="Genomic_DNA"/>
</dbReference>
<proteinExistence type="predicted"/>
<dbReference type="RefSeq" id="WP_103203149.1">
    <property type="nucleotide sequence ID" value="NZ_CVTD020000018.1"/>
</dbReference>
<protein>
    <recommendedName>
        <fullName evidence="3">Nucleic acid-binding protein</fullName>
    </recommendedName>
</protein>
<dbReference type="AlphaFoldDB" id="A0A0H5SHV7"/>
<accession>A0A0H5SHV7</accession>
<dbReference type="Pfam" id="PF14367">
    <property type="entry name" value="DUF4411"/>
    <property type="match status" value="1"/>
</dbReference>
<evidence type="ECO:0000313" key="1">
    <source>
        <dbReference type="EMBL" id="CRZ35049.1"/>
    </source>
</evidence>
<dbReference type="Proteomes" id="UP000236497">
    <property type="component" value="Unassembled WGS sequence"/>
</dbReference>
<reference evidence="1 2" key="1">
    <citation type="submission" date="2015-06" db="EMBL/GenBank/DDBJ databases">
        <authorList>
            <person name="Wibberg Daniel"/>
        </authorList>
    </citation>
    <scope>NUCLEOTIDE SEQUENCE [LARGE SCALE GENOMIC DNA]</scope>
    <source>
        <strain evidence="1 2">T3/55T</strain>
    </source>
</reference>
<name>A0A0H5SHV7_HERHM</name>
<evidence type="ECO:0008006" key="3">
    <source>
        <dbReference type="Google" id="ProtNLM"/>
    </source>
</evidence>
<keyword evidence="2" id="KW-1185">Reference proteome</keyword>
<evidence type="ECO:0000313" key="2">
    <source>
        <dbReference type="Proteomes" id="UP000236497"/>
    </source>
</evidence>
<dbReference type="OrthoDB" id="3231195at2"/>
<dbReference type="InterPro" id="IPR016541">
    <property type="entry name" value="UCP008505"/>
</dbReference>
<gene>
    <name evidence="1" type="ORF">HHT355_1849</name>
</gene>
<sequence length="169" mass="19232">MVEEKFLVDANSLITPYRLYYAFDLVPSFWDRLSENIGKIVLLDMVKSEIDKGNDDLTVWVNSLKGFEICYHLSQEIVDKWQEVIQYVQTCGLYNENALHSWAQINVADPWLIAAAAVYGYTIITLEGSAGRLSPMNKSGKVKIPDVARAFGVKTNNIFYMMRQLGIKI</sequence>
<organism evidence="1 2">
    <name type="scientific">Herbinix hemicellulosilytica</name>
    <dbReference type="NCBI Taxonomy" id="1564487"/>
    <lineage>
        <taxon>Bacteria</taxon>
        <taxon>Bacillati</taxon>
        <taxon>Bacillota</taxon>
        <taxon>Clostridia</taxon>
        <taxon>Lachnospirales</taxon>
        <taxon>Lachnospiraceae</taxon>
        <taxon>Herbinix</taxon>
    </lineage>
</organism>